<reference evidence="2 3" key="1">
    <citation type="journal article" date="2020" name="IScience">
        <title>Genome Sequencing of the Endangered Kingdonia uniflora (Circaeasteraceae, Ranunculales) Reveals Potential Mechanisms of Evolutionary Specialization.</title>
        <authorList>
            <person name="Sun Y."/>
            <person name="Deng T."/>
            <person name="Zhang A."/>
            <person name="Moore M.J."/>
            <person name="Landis J.B."/>
            <person name="Lin N."/>
            <person name="Zhang H."/>
            <person name="Zhang X."/>
            <person name="Huang J."/>
            <person name="Zhang X."/>
            <person name="Sun H."/>
            <person name="Wang H."/>
        </authorList>
    </citation>
    <scope>NUCLEOTIDE SEQUENCE [LARGE SCALE GENOMIC DNA]</scope>
    <source>
        <strain evidence="2">TB1705</strain>
        <tissue evidence="2">Leaf</tissue>
    </source>
</reference>
<evidence type="ECO:0000313" key="3">
    <source>
        <dbReference type="Proteomes" id="UP000541444"/>
    </source>
</evidence>
<organism evidence="2 3">
    <name type="scientific">Kingdonia uniflora</name>
    <dbReference type="NCBI Taxonomy" id="39325"/>
    <lineage>
        <taxon>Eukaryota</taxon>
        <taxon>Viridiplantae</taxon>
        <taxon>Streptophyta</taxon>
        <taxon>Embryophyta</taxon>
        <taxon>Tracheophyta</taxon>
        <taxon>Spermatophyta</taxon>
        <taxon>Magnoliopsida</taxon>
        <taxon>Ranunculales</taxon>
        <taxon>Circaeasteraceae</taxon>
        <taxon>Kingdonia</taxon>
    </lineage>
</organism>
<accession>A0A7J7NCZ8</accession>
<keyword evidence="3" id="KW-1185">Reference proteome</keyword>
<comment type="caution">
    <text evidence="2">The sequence shown here is derived from an EMBL/GenBank/DDBJ whole genome shotgun (WGS) entry which is preliminary data.</text>
</comment>
<gene>
    <name evidence="2" type="ORF">GIB67_017083</name>
</gene>
<keyword evidence="1" id="KW-1133">Transmembrane helix</keyword>
<evidence type="ECO:0000256" key="1">
    <source>
        <dbReference type="SAM" id="Phobius"/>
    </source>
</evidence>
<dbReference type="Proteomes" id="UP000541444">
    <property type="component" value="Unassembled WGS sequence"/>
</dbReference>
<name>A0A7J7NCZ8_9MAGN</name>
<feature type="transmembrane region" description="Helical" evidence="1">
    <location>
        <begin position="12"/>
        <end position="33"/>
    </location>
</feature>
<proteinExistence type="predicted"/>
<protein>
    <submittedName>
        <fullName evidence="2">Uncharacterized protein</fullName>
    </submittedName>
</protein>
<keyword evidence="1" id="KW-0812">Transmembrane</keyword>
<dbReference type="AlphaFoldDB" id="A0A7J7NCZ8"/>
<dbReference type="EMBL" id="JACGCM010000882">
    <property type="protein sequence ID" value="KAF6164880.1"/>
    <property type="molecule type" value="Genomic_DNA"/>
</dbReference>
<evidence type="ECO:0000313" key="2">
    <source>
        <dbReference type="EMBL" id="KAF6164880.1"/>
    </source>
</evidence>
<sequence length="71" mass="7676">MMEYWAMMANFLGVLAWITILAHLTILAYFLLANFSTKSTGLMGSSFRSVGVGFGSVGVRWAGGLSSFFSV</sequence>
<keyword evidence="1" id="KW-0472">Membrane</keyword>